<dbReference type="SUPFAM" id="SSF143113">
    <property type="entry name" value="NAP-like"/>
    <property type="match status" value="1"/>
</dbReference>
<protein>
    <submittedName>
        <fullName evidence="5">NAP1-related protein 2</fullName>
    </submittedName>
</protein>
<dbReference type="Gene3D" id="3.30.1120.90">
    <property type="entry name" value="Nucleosome assembly protein"/>
    <property type="match status" value="1"/>
</dbReference>
<feature type="compositionally biased region" description="Acidic residues" evidence="3">
    <location>
        <begin position="215"/>
        <end position="249"/>
    </location>
</feature>
<feature type="region of interest" description="Disordered" evidence="3">
    <location>
        <begin position="1"/>
        <end position="24"/>
    </location>
</feature>
<sequence>MADVPSSRKMKKIEEEEKDADEHTQSYLEEASMVQKDLENVAKCMMNKILTVVQEFDGLKRPLYNKRHSALSSVPHFWAIAFMNHPKLKLLVDTSVEDCFNYLSYVQVLDNENLRTGYQVVFAFHSNPYFYNTELIKHNSYDNGVVSSRNTNIEWKENMNLSTDRKRNGKKRSPPVENFFDWLQSCNSNKHDIVCDIIKDDLWADPLKYFFLPDDNCEDNSESESEDDDYDDLLDSNDEESHDEETTESEDNRKQNNVD</sequence>
<gene>
    <name evidence="5" type="primary">LOC108565863</name>
</gene>
<feature type="compositionally biased region" description="Basic and acidic residues" evidence="3">
    <location>
        <begin position="250"/>
        <end position="259"/>
    </location>
</feature>
<evidence type="ECO:0000313" key="4">
    <source>
        <dbReference type="Proteomes" id="UP000695000"/>
    </source>
</evidence>
<keyword evidence="4" id="KW-1185">Reference proteome</keyword>
<comment type="similarity">
    <text evidence="1 2">Belongs to the nucleosome assembly protein (NAP) family.</text>
</comment>
<evidence type="ECO:0000256" key="1">
    <source>
        <dbReference type="ARBA" id="ARBA00009947"/>
    </source>
</evidence>
<dbReference type="Gene3D" id="1.20.5.1500">
    <property type="match status" value="1"/>
</dbReference>
<dbReference type="PANTHER" id="PTHR11875">
    <property type="entry name" value="TESTIS-SPECIFIC Y-ENCODED PROTEIN"/>
    <property type="match status" value="1"/>
</dbReference>
<feature type="region of interest" description="Disordered" evidence="3">
    <location>
        <begin position="215"/>
        <end position="259"/>
    </location>
</feature>
<dbReference type="RefSeq" id="XP_017781012.1">
    <property type="nucleotide sequence ID" value="XM_017925523.1"/>
</dbReference>
<accession>A0ABM1N2G2</accession>
<dbReference type="InterPro" id="IPR002164">
    <property type="entry name" value="NAP_family"/>
</dbReference>
<proteinExistence type="inferred from homology"/>
<organism evidence="4 5">
    <name type="scientific">Nicrophorus vespilloides</name>
    <name type="common">Boreal carrion beetle</name>
    <dbReference type="NCBI Taxonomy" id="110193"/>
    <lineage>
        <taxon>Eukaryota</taxon>
        <taxon>Metazoa</taxon>
        <taxon>Ecdysozoa</taxon>
        <taxon>Arthropoda</taxon>
        <taxon>Hexapoda</taxon>
        <taxon>Insecta</taxon>
        <taxon>Pterygota</taxon>
        <taxon>Neoptera</taxon>
        <taxon>Endopterygota</taxon>
        <taxon>Coleoptera</taxon>
        <taxon>Polyphaga</taxon>
        <taxon>Staphyliniformia</taxon>
        <taxon>Silphidae</taxon>
        <taxon>Nicrophorinae</taxon>
        <taxon>Nicrophorus</taxon>
    </lineage>
</organism>
<dbReference type="Proteomes" id="UP000695000">
    <property type="component" value="Unplaced"/>
</dbReference>
<dbReference type="Pfam" id="PF00956">
    <property type="entry name" value="NAP"/>
    <property type="match status" value="1"/>
</dbReference>
<reference evidence="5" key="1">
    <citation type="submission" date="2025-08" db="UniProtKB">
        <authorList>
            <consortium name="RefSeq"/>
        </authorList>
    </citation>
    <scope>IDENTIFICATION</scope>
    <source>
        <tissue evidence="5">Whole Larva</tissue>
    </source>
</reference>
<evidence type="ECO:0000256" key="2">
    <source>
        <dbReference type="RuleBase" id="RU003876"/>
    </source>
</evidence>
<dbReference type="InterPro" id="IPR037231">
    <property type="entry name" value="NAP-like_sf"/>
</dbReference>
<feature type="compositionally biased region" description="Basic and acidic residues" evidence="3">
    <location>
        <begin position="12"/>
        <end position="24"/>
    </location>
</feature>
<evidence type="ECO:0000313" key="5">
    <source>
        <dbReference type="RefSeq" id="XP_017781012.1"/>
    </source>
</evidence>
<evidence type="ECO:0000256" key="3">
    <source>
        <dbReference type="SAM" id="MobiDB-lite"/>
    </source>
</evidence>
<name>A0ABM1N2G2_NICVS</name>
<dbReference type="GeneID" id="108565863"/>